<dbReference type="InterPro" id="IPR025758">
    <property type="entry name" value="Fic/DOC_N"/>
</dbReference>
<organism evidence="2 3">
    <name type="scientific">Algoriphagus halophytocola</name>
    <dbReference type="NCBI Taxonomy" id="2991499"/>
    <lineage>
        <taxon>Bacteria</taxon>
        <taxon>Pseudomonadati</taxon>
        <taxon>Bacteroidota</taxon>
        <taxon>Cytophagia</taxon>
        <taxon>Cytophagales</taxon>
        <taxon>Cyclobacteriaceae</taxon>
        <taxon>Algoriphagus</taxon>
    </lineage>
</organism>
<dbReference type="PANTHER" id="PTHR13504:SF38">
    <property type="entry name" value="FIDO DOMAIN-CONTAINING PROTEIN"/>
    <property type="match status" value="1"/>
</dbReference>
<accession>A0ABY6MLI4</accession>
<dbReference type="InterPro" id="IPR036597">
    <property type="entry name" value="Fido-like_dom_sf"/>
</dbReference>
<evidence type="ECO:0000259" key="1">
    <source>
        <dbReference type="PROSITE" id="PS51459"/>
    </source>
</evidence>
<dbReference type="Proteomes" id="UP001163156">
    <property type="component" value="Chromosome"/>
</dbReference>
<reference evidence="2" key="1">
    <citation type="submission" date="2022-10" db="EMBL/GenBank/DDBJ databases">
        <title>Algoriphagus sp. a novel bacteria isolate from halophytes salicornia europaea.</title>
        <authorList>
            <person name="Peng Y."/>
            <person name="Jiang L."/>
            <person name="Lee J."/>
        </authorList>
    </citation>
    <scope>NUCLEOTIDE SEQUENCE</scope>
    <source>
        <strain evidence="2">TR-M5</strain>
    </source>
</reference>
<dbReference type="EMBL" id="CP110226">
    <property type="protein sequence ID" value="UZD24591.1"/>
    <property type="molecule type" value="Genomic_DNA"/>
</dbReference>
<dbReference type="Gene3D" id="1.10.3290.10">
    <property type="entry name" value="Fido-like domain"/>
    <property type="match status" value="1"/>
</dbReference>
<dbReference type="InterPro" id="IPR003812">
    <property type="entry name" value="Fido"/>
</dbReference>
<sequence length="377" mass="43240">MRHNTILYCIDEIQMKPYKPQELLSTNLDWAAIVDLLSTANRQLARYDGLLQSIINPEVLLSPLRTQEAVLSSKIEGTQATLKEVLEYEAEKVQSSEKQGDIKEIINYRKALFSAKSRLDSLPLSLRLIREMHAVLMQDVRGENKAPGEFRKIQNWIGAPGSTMDTARFVPPTVQDMIQGLGDWEKYIHFEEKDPLVQLAIIHAQFEILHPFLDGNGRIGRILIPLFLFDKDIISEPVFYLSDYLENHRRDYYDALKDITDTGSWTNWIRFFLVAIISQAKKNNDQTRQIVALYESMKEQIVTATHSQFAVNCLDFIFNHPVFNSGRFYKESGVPRASASRLLNAMEANQIIKCIEKGSGRRASLYIFEPLIDIVNQ</sequence>
<name>A0ABY6MLI4_9BACT</name>
<dbReference type="PANTHER" id="PTHR13504">
    <property type="entry name" value="FIDO DOMAIN-CONTAINING PROTEIN DDB_G0283145"/>
    <property type="match status" value="1"/>
</dbReference>
<dbReference type="InterPro" id="IPR040198">
    <property type="entry name" value="Fido_containing"/>
</dbReference>
<dbReference type="Pfam" id="PF02661">
    <property type="entry name" value="Fic"/>
    <property type="match status" value="1"/>
</dbReference>
<evidence type="ECO:0000313" key="3">
    <source>
        <dbReference type="Proteomes" id="UP001163156"/>
    </source>
</evidence>
<dbReference type="SUPFAM" id="SSF140931">
    <property type="entry name" value="Fic-like"/>
    <property type="match status" value="1"/>
</dbReference>
<dbReference type="PROSITE" id="PS51459">
    <property type="entry name" value="FIDO"/>
    <property type="match status" value="1"/>
</dbReference>
<protein>
    <submittedName>
        <fullName evidence="2">Fic family protein</fullName>
    </submittedName>
</protein>
<dbReference type="InterPro" id="IPR026287">
    <property type="entry name" value="SoFic-like"/>
</dbReference>
<proteinExistence type="predicted"/>
<feature type="domain" description="Fido" evidence="1">
    <location>
        <begin position="124"/>
        <end position="274"/>
    </location>
</feature>
<dbReference type="Pfam" id="PF13784">
    <property type="entry name" value="Fic_N"/>
    <property type="match status" value="1"/>
</dbReference>
<dbReference type="RefSeq" id="WP_264811300.1">
    <property type="nucleotide sequence ID" value="NZ_CP110226.1"/>
</dbReference>
<keyword evidence="3" id="KW-1185">Reference proteome</keyword>
<evidence type="ECO:0000313" key="2">
    <source>
        <dbReference type="EMBL" id="UZD24591.1"/>
    </source>
</evidence>
<gene>
    <name evidence="2" type="ORF">OM944_08830</name>
</gene>
<dbReference type="PIRSF" id="PIRSF038925">
    <property type="entry name" value="AMP-prot_trans"/>
    <property type="match status" value="1"/>
</dbReference>